<keyword evidence="1" id="KW-0472">Membrane</keyword>
<dbReference type="Proteomes" id="UP001522868">
    <property type="component" value="Unassembled WGS sequence"/>
</dbReference>
<evidence type="ECO:0000256" key="1">
    <source>
        <dbReference type="SAM" id="Phobius"/>
    </source>
</evidence>
<reference evidence="2 3" key="1">
    <citation type="submission" date="2022-04" db="EMBL/GenBank/DDBJ databases">
        <title>Streptomyces sp. nov. LCR6-01 isolated from Lichen of Dirinaria sp.</title>
        <authorList>
            <person name="Kanchanasin P."/>
            <person name="Tanasupawat S."/>
            <person name="Phongsopitanun W."/>
        </authorList>
    </citation>
    <scope>NUCLEOTIDE SEQUENCE [LARGE SCALE GENOMIC DNA]</scope>
    <source>
        <strain evidence="2 3">LCR6-01</strain>
    </source>
</reference>
<protein>
    <recommendedName>
        <fullName evidence="4">PH domain-containing protein</fullName>
    </recommendedName>
</protein>
<comment type="caution">
    <text evidence="2">The sequence shown here is derived from an EMBL/GenBank/DDBJ whole genome shotgun (WGS) entry which is preliminary data.</text>
</comment>
<evidence type="ECO:0008006" key="4">
    <source>
        <dbReference type="Google" id="ProtNLM"/>
    </source>
</evidence>
<feature type="transmembrane region" description="Helical" evidence="1">
    <location>
        <begin position="54"/>
        <end position="78"/>
    </location>
</feature>
<dbReference type="EMBL" id="JALPTH010000001">
    <property type="protein sequence ID" value="MCK8676082.1"/>
    <property type="molecule type" value="Genomic_DNA"/>
</dbReference>
<dbReference type="RefSeq" id="WP_248631267.1">
    <property type="nucleotide sequence ID" value="NZ_JALPTH010000001.1"/>
</dbReference>
<evidence type="ECO:0000313" key="3">
    <source>
        <dbReference type="Proteomes" id="UP001522868"/>
    </source>
</evidence>
<accession>A0ABT0I431</accession>
<proteinExistence type="predicted"/>
<name>A0ABT0I431_9ACTN</name>
<organism evidence="2 3">
    <name type="scientific">Streptomyces lichenis</name>
    <dbReference type="NCBI Taxonomy" id="2306967"/>
    <lineage>
        <taxon>Bacteria</taxon>
        <taxon>Bacillati</taxon>
        <taxon>Actinomycetota</taxon>
        <taxon>Actinomycetes</taxon>
        <taxon>Kitasatosporales</taxon>
        <taxon>Streptomycetaceae</taxon>
        <taxon>Streptomyces</taxon>
    </lineage>
</organism>
<keyword evidence="1" id="KW-1133">Transmembrane helix</keyword>
<keyword evidence="3" id="KW-1185">Reference proteome</keyword>
<keyword evidence="1" id="KW-0812">Transmembrane</keyword>
<gene>
    <name evidence="2" type="ORF">M1O15_01360</name>
</gene>
<sequence length="173" mass="18162">MGEPPARVRLLAADRGFGALVWSGVPNAVGTGPMVALAGAGAALGAAGTAAAVLWLPVAVPAGVLLTAVPPALLWWRLRQRRPDGPRRRLHCFERGLVYVDPPAGKVYAHPWREVRLTVRATTVASDYTGVPTRLRSLDVWAEGAGRLFSVGGGELWTVVTDRVTEAGPGGTL</sequence>
<evidence type="ECO:0000313" key="2">
    <source>
        <dbReference type="EMBL" id="MCK8676082.1"/>
    </source>
</evidence>